<feature type="repeat" description="ANK" evidence="3">
    <location>
        <begin position="734"/>
        <end position="766"/>
    </location>
</feature>
<dbReference type="PANTHER" id="PTHR24198:SF165">
    <property type="entry name" value="ANKYRIN REPEAT-CONTAINING PROTEIN-RELATED"/>
    <property type="match status" value="1"/>
</dbReference>
<gene>
    <name evidence="5" type="ORF">BDV96DRAFT_604615</name>
</gene>
<feature type="repeat" description="ANK" evidence="3">
    <location>
        <begin position="1050"/>
        <end position="1082"/>
    </location>
</feature>
<feature type="repeat" description="ANK" evidence="3">
    <location>
        <begin position="1120"/>
        <end position="1152"/>
    </location>
</feature>
<feature type="domain" description="Clr5" evidence="4">
    <location>
        <begin position="15"/>
        <end position="70"/>
    </location>
</feature>
<feature type="repeat" description="ANK" evidence="3">
    <location>
        <begin position="843"/>
        <end position="875"/>
    </location>
</feature>
<dbReference type="Pfam" id="PF00023">
    <property type="entry name" value="Ank"/>
    <property type="match status" value="3"/>
</dbReference>
<evidence type="ECO:0000256" key="3">
    <source>
        <dbReference type="PROSITE-ProRule" id="PRU00023"/>
    </source>
</evidence>
<evidence type="ECO:0000256" key="2">
    <source>
        <dbReference type="ARBA" id="ARBA00023043"/>
    </source>
</evidence>
<feature type="repeat" description="ANK" evidence="3">
    <location>
        <begin position="941"/>
        <end position="973"/>
    </location>
</feature>
<dbReference type="Pfam" id="PF14420">
    <property type="entry name" value="Clr5"/>
    <property type="match status" value="1"/>
</dbReference>
<dbReference type="AlphaFoldDB" id="A0A6A5YUC3"/>
<feature type="repeat" description="ANK" evidence="3">
    <location>
        <begin position="441"/>
        <end position="469"/>
    </location>
</feature>
<dbReference type="EMBL" id="ML977341">
    <property type="protein sequence ID" value="KAF2109741.1"/>
    <property type="molecule type" value="Genomic_DNA"/>
</dbReference>
<dbReference type="InterPro" id="IPR002110">
    <property type="entry name" value="Ankyrin_rpt"/>
</dbReference>
<keyword evidence="1" id="KW-0677">Repeat</keyword>
<protein>
    <submittedName>
        <fullName evidence="5">Ankyrin repeat-containing domain protein</fullName>
    </submittedName>
</protein>
<dbReference type="Proteomes" id="UP000799770">
    <property type="component" value="Unassembled WGS sequence"/>
</dbReference>
<keyword evidence="2 3" id="KW-0040">ANK repeat</keyword>
<feature type="repeat" description="ANK" evidence="3">
    <location>
        <begin position="340"/>
        <end position="372"/>
    </location>
</feature>
<dbReference type="PROSITE" id="PS50297">
    <property type="entry name" value="ANK_REP_REGION"/>
    <property type="match status" value="8"/>
</dbReference>
<evidence type="ECO:0000256" key="1">
    <source>
        <dbReference type="ARBA" id="ARBA00022737"/>
    </source>
</evidence>
<organism evidence="5 6">
    <name type="scientific">Lophiotrema nucula</name>
    <dbReference type="NCBI Taxonomy" id="690887"/>
    <lineage>
        <taxon>Eukaryota</taxon>
        <taxon>Fungi</taxon>
        <taxon>Dikarya</taxon>
        <taxon>Ascomycota</taxon>
        <taxon>Pezizomycotina</taxon>
        <taxon>Dothideomycetes</taxon>
        <taxon>Pleosporomycetidae</taxon>
        <taxon>Pleosporales</taxon>
        <taxon>Lophiotremataceae</taxon>
        <taxon>Lophiotrema</taxon>
    </lineage>
</organism>
<evidence type="ECO:0000313" key="6">
    <source>
        <dbReference type="Proteomes" id="UP000799770"/>
    </source>
</evidence>
<feature type="repeat" description="ANK" evidence="3">
    <location>
        <begin position="973"/>
        <end position="1004"/>
    </location>
</feature>
<dbReference type="PROSITE" id="PS50088">
    <property type="entry name" value="ANK_REPEAT"/>
    <property type="match status" value="11"/>
</dbReference>
<dbReference type="PANTHER" id="PTHR24198">
    <property type="entry name" value="ANKYRIN REPEAT AND PROTEIN KINASE DOMAIN-CONTAINING PROTEIN"/>
    <property type="match status" value="1"/>
</dbReference>
<dbReference type="Pfam" id="PF12796">
    <property type="entry name" value="Ank_2"/>
    <property type="match status" value="3"/>
</dbReference>
<feature type="repeat" description="ANK" evidence="3">
    <location>
        <begin position="1015"/>
        <end position="1047"/>
    </location>
</feature>
<dbReference type="InterPro" id="IPR025676">
    <property type="entry name" value="Clr5_dom"/>
</dbReference>
<name>A0A6A5YUC3_9PLEO</name>
<dbReference type="Gene3D" id="1.25.40.20">
    <property type="entry name" value="Ankyrin repeat-containing domain"/>
    <property type="match status" value="4"/>
</dbReference>
<feature type="repeat" description="ANK" evidence="3">
    <location>
        <begin position="762"/>
        <end position="794"/>
    </location>
</feature>
<accession>A0A6A5YUC3</accession>
<dbReference type="InterPro" id="IPR036770">
    <property type="entry name" value="Ankyrin_rpt-contain_sf"/>
</dbReference>
<dbReference type="SMART" id="SM00248">
    <property type="entry name" value="ANK"/>
    <property type="match status" value="16"/>
</dbReference>
<proteinExistence type="predicted"/>
<keyword evidence="6" id="KW-1185">Reference proteome</keyword>
<dbReference type="OrthoDB" id="539213at2759"/>
<dbReference type="SUPFAM" id="SSF48403">
    <property type="entry name" value="Ankyrin repeat"/>
    <property type="match status" value="3"/>
</dbReference>
<evidence type="ECO:0000259" key="4">
    <source>
        <dbReference type="Pfam" id="PF14420"/>
    </source>
</evidence>
<feature type="repeat" description="ANK" evidence="3">
    <location>
        <begin position="1085"/>
        <end position="1117"/>
    </location>
</feature>
<sequence>MSFLTEAGNPPKASEADWDGHKETIKRLYCIEDRDLKGPYGVQEEMKRLHQFDADTYQYEKHFKRWKFRKNLKKEEWIPVKKKVLARKREGKESDIYLEGVLMPAKKVKRGIGRYRKADNEIDLFSHDYASVPQTPDGIIIATPNAMEVETNIFGNLPISHYFAALFCQANPQDLNTIGPFDTSMSFTTMPKVIRGSPRMLEKPSEDSEYPATGSWIPDLGTETEDAFLRELELIQILPEHTGDLRTLQFMIFFISNGYLNSADYHIHESIVKWLQQEDNGPLLRRLLTVAGPTAEAILETLYPYAVEGQQATIVKVFLDLGCDPNINLNNGRRPSWDDLNPTALGLACEERNLELVRVLLAAGADPNQLSDLFSADIEEIAQGCTEGQCPIVLCIWGHACRDSDTVLTEGDEDESILPFIHHLIQGGGQVQGGSVMRCLPLVEAVRWGHKSLIRVLLEEGADVNLCDDEGQLPLAVAIACYEFDSTAQTSQSLSIIGLLLDAGADINAPSKRLEYWGDFTNQFGAQGGILPFDIAASKGSPELMELLYSANARPSRFALPCAIVGGNVDIVRFTLEAGAIEAGIPTRDCALVRTINSEDEMFRLVFESGAGQQDCDTLSLAVQTAIKFEKYDIVPQLLDAGIRHPSFARRLQPAVRSAISSGRVEILDLQLRIGAKASSKVLVHAFRSKNELMIKKVLNMGILRPSNKMEDREDEDDENRASCDLCNMVNCSTATSPLTAAARFGNCEFVKCLLEQGASLTGPEPLTYAIRCKNLDMVATLLEAGSPINASACDGEYNYSYAAPLQEAVKTRQPSFVRTLLDAGANPNTSLVLSPLYDECRGNRPPLQLAVGLGDHEIAMMLLQAGADINNPHAQIWACSALTMAIRSKSQQMFDLVLAEGANTLDSTALLEAVTQKNVPLVKGLLTLSSRYDQRFRGSFGFEALRESVRQRSMELVKLLLSAGVDPNKQQQGMTALGIAITYHKEPAIDIVEALLQAGADPNGHIETAGYYGGTRTALVAAAKTGDVSLVILLIQYGADPNAYPKGAIWRSPLQAACEAGKLRVVQLLLNHNVDVNAPPAWYNGGTALQLAAINGHPGIVFALLDRGADLNAPAARVNGRTALEGAAENGRLDTVRALLDAGVGIHGPYEPQYNRALQFAQKNGYRPIQRELLARAEGVDYSSSNL</sequence>
<reference evidence="5" key="1">
    <citation type="journal article" date="2020" name="Stud. Mycol.">
        <title>101 Dothideomycetes genomes: a test case for predicting lifestyles and emergence of pathogens.</title>
        <authorList>
            <person name="Haridas S."/>
            <person name="Albert R."/>
            <person name="Binder M."/>
            <person name="Bloem J."/>
            <person name="Labutti K."/>
            <person name="Salamov A."/>
            <person name="Andreopoulos B."/>
            <person name="Baker S."/>
            <person name="Barry K."/>
            <person name="Bills G."/>
            <person name="Bluhm B."/>
            <person name="Cannon C."/>
            <person name="Castanera R."/>
            <person name="Culley D."/>
            <person name="Daum C."/>
            <person name="Ezra D."/>
            <person name="Gonzalez J."/>
            <person name="Henrissat B."/>
            <person name="Kuo A."/>
            <person name="Liang C."/>
            <person name="Lipzen A."/>
            <person name="Lutzoni F."/>
            <person name="Magnuson J."/>
            <person name="Mondo S."/>
            <person name="Nolan M."/>
            <person name="Ohm R."/>
            <person name="Pangilinan J."/>
            <person name="Park H.-J."/>
            <person name="Ramirez L."/>
            <person name="Alfaro M."/>
            <person name="Sun H."/>
            <person name="Tritt A."/>
            <person name="Yoshinaga Y."/>
            <person name="Zwiers L.-H."/>
            <person name="Turgeon B."/>
            <person name="Goodwin S."/>
            <person name="Spatafora J."/>
            <person name="Crous P."/>
            <person name="Grigoriev I."/>
        </authorList>
    </citation>
    <scope>NUCLEOTIDE SEQUENCE</scope>
    <source>
        <strain evidence="5">CBS 627.86</strain>
    </source>
</reference>
<evidence type="ECO:0000313" key="5">
    <source>
        <dbReference type="EMBL" id="KAF2109741.1"/>
    </source>
</evidence>